<name>A0A0D3K9M0_EMIH1</name>
<protein>
    <recommendedName>
        <fullName evidence="4">Thioredoxin domain-containing protein</fullName>
    </recommendedName>
</protein>
<accession>A0A0D3K9M0</accession>
<dbReference type="RefSeq" id="XP_005784884.1">
    <property type="nucleotide sequence ID" value="XM_005784827.1"/>
</dbReference>
<keyword evidence="3" id="KW-1185">Reference proteome</keyword>
<dbReference type="AlphaFoldDB" id="A0A0D3K9M0"/>
<dbReference type="eggNOG" id="ENOG502SAVA">
    <property type="taxonomic scope" value="Eukaryota"/>
</dbReference>
<evidence type="ECO:0008006" key="4">
    <source>
        <dbReference type="Google" id="ProtNLM"/>
    </source>
</evidence>
<dbReference type="HOGENOM" id="CLU_1725750_0_0_1"/>
<reference evidence="2" key="2">
    <citation type="submission" date="2024-10" db="UniProtKB">
        <authorList>
            <consortium name="EnsemblProtists"/>
        </authorList>
    </citation>
    <scope>IDENTIFICATION</scope>
</reference>
<organism evidence="2 3">
    <name type="scientific">Emiliania huxleyi (strain CCMP1516)</name>
    <dbReference type="NCBI Taxonomy" id="280463"/>
    <lineage>
        <taxon>Eukaryota</taxon>
        <taxon>Haptista</taxon>
        <taxon>Haptophyta</taxon>
        <taxon>Prymnesiophyceae</taxon>
        <taxon>Isochrysidales</taxon>
        <taxon>Noelaerhabdaceae</taxon>
        <taxon>Emiliania</taxon>
    </lineage>
</organism>
<evidence type="ECO:0000313" key="3">
    <source>
        <dbReference type="Proteomes" id="UP000013827"/>
    </source>
</evidence>
<proteinExistence type="predicted"/>
<dbReference type="Proteomes" id="UP000013827">
    <property type="component" value="Unassembled WGS sequence"/>
</dbReference>
<keyword evidence="1" id="KW-0175">Coiled coil</keyword>
<dbReference type="GeneID" id="17277727"/>
<dbReference type="EnsemblProtists" id="EOD32455">
    <property type="protein sequence ID" value="EOD32455"/>
    <property type="gene ID" value="EMIHUDRAFT_429577"/>
</dbReference>
<feature type="coiled-coil region" evidence="1">
    <location>
        <begin position="124"/>
        <end position="151"/>
    </location>
</feature>
<dbReference type="PaxDb" id="2903-EOD32455"/>
<reference evidence="3" key="1">
    <citation type="journal article" date="2013" name="Nature">
        <title>Pan genome of the phytoplankton Emiliania underpins its global distribution.</title>
        <authorList>
            <person name="Read B.A."/>
            <person name="Kegel J."/>
            <person name="Klute M.J."/>
            <person name="Kuo A."/>
            <person name="Lefebvre S.C."/>
            <person name="Maumus F."/>
            <person name="Mayer C."/>
            <person name="Miller J."/>
            <person name="Monier A."/>
            <person name="Salamov A."/>
            <person name="Young J."/>
            <person name="Aguilar M."/>
            <person name="Claverie J.M."/>
            <person name="Frickenhaus S."/>
            <person name="Gonzalez K."/>
            <person name="Herman E.K."/>
            <person name="Lin Y.C."/>
            <person name="Napier J."/>
            <person name="Ogata H."/>
            <person name="Sarno A.F."/>
            <person name="Shmutz J."/>
            <person name="Schroeder D."/>
            <person name="de Vargas C."/>
            <person name="Verret F."/>
            <person name="von Dassow P."/>
            <person name="Valentin K."/>
            <person name="Van de Peer Y."/>
            <person name="Wheeler G."/>
            <person name="Dacks J.B."/>
            <person name="Delwiche C.F."/>
            <person name="Dyhrman S.T."/>
            <person name="Glockner G."/>
            <person name="John U."/>
            <person name="Richards T."/>
            <person name="Worden A.Z."/>
            <person name="Zhang X."/>
            <person name="Grigoriev I.V."/>
            <person name="Allen A.E."/>
            <person name="Bidle K."/>
            <person name="Borodovsky M."/>
            <person name="Bowler C."/>
            <person name="Brownlee C."/>
            <person name="Cock J.M."/>
            <person name="Elias M."/>
            <person name="Gladyshev V.N."/>
            <person name="Groth M."/>
            <person name="Guda C."/>
            <person name="Hadaegh A."/>
            <person name="Iglesias-Rodriguez M.D."/>
            <person name="Jenkins J."/>
            <person name="Jones B.M."/>
            <person name="Lawson T."/>
            <person name="Leese F."/>
            <person name="Lindquist E."/>
            <person name="Lobanov A."/>
            <person name="Lomsadze A."/>
            <person name="Malik S.B."/>
            <person name="Marsh M.E."/>
            <person name="Mackinder L."/>
            <person name="Mock T."/>
            <person name="Mueller-Roeber B."/>
            <person name="Pagarete A."/>
            <person name="Parker M."/>
            <person name="Probert I."/>
            <person name="Quesneville H."/>
            <person name="Raines C."/>
            <person name="Rensing S.A."/>
            <person name="Riano-Pachon D.M."/>
            <person name="Richier S."/>
            <person name="Rokitta S."/>
            <person name="Shiraiwa Y."/>
            <person name="Soanes D.M."/>
            <person name="van der Giezen M."/>
            <person name="Wahlund T.M."/>
            <person name="Williams B."/>
            <person name="Wilson W."/>
            <person name="Wolfe G."/>
            <person name="Wurch L.L."/>
        </authorList>
    </citation>
    <scope>NUCLEOTIDE SEQUENCE</scope>
</reference>
<sequence length="152" mass="17440">MMSELKFTTDEPVEGTDLIQFRGKGDDYCAFMEPLTEQLCNELGVKIRCFEVWHDSRNLELLQRLDAGRCNGVPFFYNKRSKQFICGATTYENLKTWALGKTCEEFAPPPELEKLAREQQEGPMNKVQALMAEVTAKAKAMMDERQEKESAE</sequence>
<evidence type="ECO:0000313" key="2">
    <source>
        <dbReference type="EnsemblProtists" id="EOD32455"/>
    </source>
</evidence>
<dbReference type="OMA" id="THCHEMD"/>
<dbReference type="KEGG" id="ehx:EMIHUDRAFT_429577"/>
<evidence type="ECO:0000256" key="1">
    <source>
        <dbReference type="SAM" id="Coils"/>
    </source>
</evidence>